<keyword evidence="4" id="KW-0328">Glycosyltransferase</keyword>
<dbReference type="AlphaFoldDB" id="A0A8J5QFY4"/>
<dbReference type="UniPathway" id="UPA00378"/>
<keyword evidence="11" id="KW-0325">Glycoprotein</keyword>
<dbReference type="PANTHER" id="PTHR31392:SF1">
    <property type="entry name" value="ALPHA-1,3-MANNOSYLTRANSFERASE MNN1-RELATED"/>
    <property type="match status" value="1"/>
</dbReference>
<evidence type="ECO:0000256" key="7">
    <source>
        <dbReference type="ARBA" id="ARBA00022968"/>
    </source>
</evidence>
<dbReference type="GeneID" id="73472345"/>
<dbReference type="OrthoDB" id="430354at2759"/>
<sequence length="765" mass="90258">MAHKHSLLSKKRLRLLIWLGILWILYILTTSYSIPLLQPAPLIPSTQSIYFTHDENFIKAQQDDELTQEQIDKKKHKHSKTAKCNFTDDATFSMLKSTFISRDERNITDQHSTIYDEIFDNHKTEAIFGLSFKERCDLYFKNLFIKDHNWKFEANRNWDINYETEDFKNFKETKHAKFKEEFDRKDEDHEDYSKALEEFIKKKYESIVKKPVIEQEVIDYVSAIRIFNKCYITNENKTQINQMSKFIYNQHQIVESVPNAHQYRPTRHEALINDLDHFEHRLYPWLSFDYPIYEHWTGKTFHRPPNLKRLAPAQQNNHKRTTGSFLKSFEKLSNGKGIVLSIPEAHVDSTMRLIHLLRALNNQLPIQIIYHDNLSNKAKQKLVTAAREEYIVLPQSFKRVAKYFPKDYETNGLPKQDIWFVNVNNAIHDHYKEKFQRWANKLLAVMFNSFEEFMLIDDDTVLLQHPERYFFNLPGYKSSGAYFYKDRNDVTRRSEDELNFFKRLTPNIVDSLMFNIPIITNHSLSLEAFKGLYYFQEAGVVMLNRKVHFHSILMILQLNFLGPIAGKSYGEKELFWLGFTINGDESFEFNKNFVASVGEPTPQPNERARPDGTPHNSQEICSAHPGHIANDNHTLVWMNSGFRVCHYADEIDFEEEFKKRHKYKSIPNQSAFQAFYHSPLRISHAIIPPLDPGIKDRLNIEDEPTSGWMMDDHCRNYLWCGYSSIGGKVSDDSDEDNTLKGTLIEFDQWERDLFTYYGDVWVGEE</sequence>
<evidence type="ECO:0000256" key="10">
    <source>
        <dbReference type="ARBA" id="ARBA00023136"/>
    </source>
</evidence>
<dbReference type="GO" id="GO:0000139">
    <property type="term" value="C:Golgi membrane"/>
    <property type="evidence" value="ECO:0007669"/>
    <property type="project" value="UniProtKB-SubCell"/>
</dbReference>
<dbReference type="EMBL" id="JAGSYN010000272">
    <property type="protein sequence ID" value="KAG7660870.1"/>
    <property type="molecule type" value="Genomic_DNA"/>
</dbReference>
<keyword evidence="9" id="KW-0333">Golgi apparatus</keyword>
<dbReference type="Pfam" id="PF11051">
    <property type="entry name" value="Mannosyl_trans3"/>
    <property type="match status" value="1"/>
</dbReference>
<keyword evidence="14" id="KW-1185">Reference proteome</keyword>
<comment type="similarity">
    <text evidence="3">Belongs to the MNN1/MNT family.</text>
</comment>
<evidence type="ECO:0000256" key="9">
    <source>
        <dbReference type="ARBA" id="ARBA00023034"/>
    </source>
</evidence>
<keyword evidence="7" id="KW-0735">Signal-anchor</keyword>
<evidence type="ECO:0000256" key="6">
    <source>
        <dbReference type="ARBA" id="ARBA00022692"/>
    </source>
</evidence>
<comment type="pathway">
    <text evidence="2">Protein modification; protein glycosylation.</text>
</comment>
<evidence type="ECO:0000256" key="12">
    <source>
        <dbReference type="SAM" id="MobiDB-lite"/>
    </source>
</evidence>
<name>A0A8J5QFY4_9ASCO</name>
<dbReference type="GO" id="GO:0006493">
    <property type="term" value="P:protein O-linked glycosylation"/>
    <property type="evidence" value="ECO:0007669"/>
    <property type="project" value="TreeGrafter"/>
</dbReference>
<keyword evidence="6" id="KW-0812">Transmembrane</keyword>
<evidence type="ECO:0000256" key="5">
    <source>
        <dbReference type="ARBA" id="ARBA00022679"/>
    </source>
</evidence>
<dbReference type="RefSeq" id="XP_049261103.1">
    <property type="nucleotide sequence ID" value="XM_049409623.1"/>
</dbReference>
<keyword evidence="10" id="KW-0472">Membrane</keyword>
<dbReference type="InterPro" id="IPR022751">
    <property type="entry name" value="Alpha_mannosyltransferase"/>
</dbReference>
<evidence type="ECO:0000313" key="14">
    <source>
        <dbReference type="Proteomes" id="UP000694255"/>
    </source>
</evidence>
<keyword evidence="8" id="KW-1133">Transmembrane helix</keyword>
<dbReference type="PANTHER" id="PTHR31392">
    <property type="entry name" value="ALPHA-1,3-MANNOSYLTRANSFERASE MNN1-RELATED"/>
    <property type="match status" value="1"/>
</dbReference>
<keyword evidence="5" id="KW-0808">Transferase</keyword>
<evidence type="ECO:0000256" key="8">
    <source>
        <dbReference type="ARBA" id="ARBA00022989"/>
    </source>
</evidence>
<dbReference type="GO" id="GO:0000033">
    <property type="term" value="F:alpha-1,3-mannosyltransferase activity"/>
    <property type="evidence" value="ECO:0007669"/>
    <property type="project" value="TreeGrafter"/>
</dbReference>
<evidence type="ECO:0000256" key="2">
    <source>
        <dbReference type="ARBA" id="ARBA00004922"/>
    </source>
</evidence>
<comment type="caution">
    <text evidence="13">The sequence shown here is derived from an EMBL/GenBank/DDBJ whole genome shotgun (WGS) entry which is preliminary data.</text>
</comment>
<evidence type="ECO:0000313" key="13">
    <source>
        <dbReference type="EMBL" id="KAG7660870.1"/>
    </source>
</evidence>
<feature type="region of interest" description="Disordered" evidence="12">
    <location>
        <begin position="598"/>
        <end position="617"/>
    </location>
</feature>
<evidence type="ECO:0000256" key="11">
    <source>
        <dbReference type="ARBA" id="ARBA00023180"/>
    </source>
</evidence>
<evidence type="ECO:0000256" key="1">
    <source>
        <dbReference type="ARBA" id="ARBA00004323"/>
    </source>
</evidence>
<gene>
    <name evidence="13" type="ORF">J8A68_005545</name>
</gene>
<evidence type="ECO:0000256" key="3">
    <source>
        <dbReference type="ARBA" id="ARBA00009105"/>
    </source>
</evidence>
<reference evidence="13 14" key="1">
    <citation type="journal article" date="2021" name="DNA Res.">
        <title>Genome analysis of Candida subhashii reveals its hybrid nature and dual mitochondrial genome conformations.</title>
        <authorList>
            <person name="Mixao V."/>
            <person name="Hegedusova E."/>
            <person name="Saus E."/>
            <person name="Pryszcz L.P."/>
            <person name="Cillingova A."/>
            <person name="Nosek J."/>
            <person name="Gabaldon T."/>
        </authorList>
    </citation>
    <scope>NUCLEOTIDE SEQUENCE [LARGE SCALE GENOMIC DNA]</scope>
    <source>
        <strain evidence="13 14">CBS 10753</strain>
    </source>
</reference>
<accession>A0A8J5QFY4</accession>
<protein>
    <recommendedName>
        <fullName evidence="15">Alpha-1,3-mannosyltransferase</fullName>
    </recommendedName>
</protein>
<evidence type="ECO:0008006" key="15">
    <source>
        <dbReference type="Google" id="ProtNLM"/>
    </source>
</evidence>
<comment type="subcellular location">
    <subcellularLocation>
        <location evidence="1">Golgi apparatus membrane</location>
        <topology evidence="1">Single-pass type II membrane protein</topology>
    </subcellularLocation>
</comment>
<organism evidence="13 14">
    <name type="scientific">[Candida] subhashii</name>
    <dbReference type="NCBI Taxonomy" id="561895"/>
    <lineage>
        <taxon>Eukaryota</taxon>
        <taxon>Fungi</taxon>
        <taxon>Dikarya</taxon>
        <taxon>Ascomycota</taxon>
        <taxon>Saccharomycotina</taxon>
        <taxon>Pichiomycetes</taxon>
        <taxon>Debaryomycetaceae</taxon>
        <taxon>Spathaspora</taxon>
    </lineage>
</organism>
<proteinExistence type="inferred from homology"/>
<evidence type="ECO:0000256" key="4">
    <source>
        <dbReference type="ARBA" id="ARBA00022676"/>
    </source>
</evidence>
<dbReference type="Proteomes" id="UP000694255">
    <property type="component" value="Unassembled WGS sequence"/>
</dbReference>